<dbReference type="AlphaFoldDB" id="A0AAE0WKB5"/>
<gene>
    <name evidence="1" type="ORF">LTR78_006848</name>
</gene>
<accession>A0AAE0WKB5</accession>
<proteinExistence type="predicted"/>
<name>A0AAE0WKB5_9PEZI</name>
<reference evidence="1" key="1">
    <citation type="submission" date="2023-07" db="EMBL/GenBank/DDBJ databases">
        <title>Black Yeasts Isolated from many extreme environments.</title>
        <authorList>
            <person name="Coleine C."/>
            <person name="Stajich J.E."/>
            <person name="Selbmann L."/>
        </authorList>
    </citation>
    <scope>NUCLEOTIDE SEQUENCE</scope>
    <source>
        <strain evidence="1">CCFEE 5485</strain>
    </source>
</reference>
<protein>
    <submittedName>
        <fullName evidence="1">Uncharacterized protein</fullName>
    </submittedName>
</protein>
<dbReference type="EMBL" id="JAUTXT010000026">
    <property type="protein sequence ID" value="KAK3673303.1"/>
    <property type="molecule type" value="Genomic_DNA"/>
</dbReference>
<comment type="caution">
    <text evidence="1">The sequence shown here is derived from an EMBL/GenBank/DDBJ whole genome shotgun (WGS) entry which is preliminary data.</text>
</comment>
<dbReference type="InterPro" id="IPR038883">
    <property type="entry name" value="AN11006-like"/>
</dbReference>
<evidence type="ECO:0000313" key="2">
    <source>
        <dbReference type="Proteomes" id="UP001274830"/>
    </source>
</evidence>
<sequence length="253" mass="28720">MLDIFRRGRMAVRAQQHNKIILDSFVDQQGNSTKASFLGLPSELRNAVYERLATDMVLSPVVPSKRRRRPPPLSVLLVCKQIHFEVRDVLLANARIHFQAPNYDFTGLTSSIEAMPCKTLQALISNTSLYVRLVVDNAPNRSQLDHISAWLAYRANAVQDTGSRDGDVRDVGAHQLVFHYDAIVAILAAILRQLPLLGTEECFEEKSRMYRGLAMYKNRLVGLLEDTDVEMPVRNKSDSSRDLMPQVWVPQYR</sequence>
<evidence type="ECO:0000313" key="1">
    <source>
        <dbReference type="EMBL" id="KAK3673303.1"/>
    </source>
</evidence>
<dbReference type="PANTHER" id="PTHR42085:SF2">
    <property type="entry name" value="F-BOX DOMAIN-CONTAINING PROTEIN"/>
    <property type="match status" value="1"/>
</dbReference>
<dbReference type="Proteomes" id="UP001274830">
    <property type="component" value="Unassembled WGS sequence"/>
</dbReference>
<keyword evidence="2" id="KW-1185">Reference proteome</keyword>
<dbReference type="PANTHER" id="PTHR42085">
    <property type="entry name" value="F-BOX DOMAIN-CONTAINING PROTEIN"/>
    <property type="match status" value="1"/>
</dbReference>
<organism evidence="1 2">
    <name type="scientific">Recurvomyces mirabilis</name>
    <dbReference type="NCBI Taxonomy" id="574656"/>
    <lineage>
        <taxon>Eukaryota</taxon>
        <taxon>Fungi</taxon>
        <taxon>Dikarya</taxon>
        <taxon>Ascomycota</taxon>
        <taxon>Pezizomycotina</taxon>
        <taxon>Dothideomycetes</taxon>
        <taxon>Dothideomycetidae</taxon>
        <taxon>Mycosphaerellales</taxon>
        <taxon>Teratosphaeriaceae</taxon>
        <taxon>Recurvomyces</taxon>
    </lineage>
</organism>